<accession>A0ABU1J802</accession>
<dbReference type="InterPro" id="IPR016047">
    <property type="entry name" value="M23ase_b-sheet_dom"/>
</dbReference>
<dbReference type="CDD" id="cd12797">
    <property type="entry name" value="M23_peptidase"/>
    <property type="match status" value="1"/>
</dbReference>
<evidence type="ECO:0000313" key="4">
    <source>
        <dbReference type="EMBL" id="MDR6268552.1"/>
    </source>
</evidence>
<keyword evidence="4" id="KW-0378">Hydrolase</keyword>
<feature type="coiled-coil region" evidence="2">
    <location>
        <begin position="214"/>
        <end position="241"/>
    </location>
</feature>
<dbReference type="PANTHER" id="PTHR21666:SF289">
    <property type="entry name" value="L-ALA--D-GLU ENDOPEPTIDASE"/>
    <property type="match status" value="1"/>
</dbReference>
<name>A0ABU1J802_9MICC</name>
<evidence type="ECO:0000256" key="2">
    <source>
        <dbReference type="SAM" id="Coils"/>
    </source>
</evidence>
<reference evidence="4 5" key="1">
    <citation type="submission" date="2023-07" db="EMBL/GenBank/DDBJ databases">
        <title>Sequencing the genomes of 1000 actinobacteria strains.</title>
        <authorList>
            <person name="Klenk H.-P."/>
        </authorList>
    </citation>
    <scope>NUCLEOTIDE SEQUENCE [LARGE SCALE GENOMIC DNA]</scope>
    <source>
        <strain evidence="4 5">DSM 14555</strain>
    </source>
</reference>
<organism evidence="4 5">
    <name type="scientific">Arthrobacter russicus</name>
    <dbReference type="NCBI Taxonomy" id="172040"/>
    <lineage>
        <taxon>Bacteria</taxon>
        <taxon>Bacillati</taxon>
        <taxon>Actinomycetota</taxon>
        <taxon>Actinomycetes</taxon>
        <taxon>Micrococcales</taxon>
        <taxon>Micrococcaceae</taxon>
        <taxon>Arthrobacter</taxon>
    </lineage>
</organism>
<dbReference type="InterPro" id="IPR050570">
    <property type="entry name" value="Cell_wall_metabolism_enzyme"/>
</dbReference>
<dbReference type="SUPFAM" id="SSF51261">
    <property type="entry name" value="Duplicated hybrid motif"/>
    <property type="match status" value="1"/>
</dbReference>
<keyword evidence="5" id="KW-1185">Reference proteome</keyword>
<dbReference type="Proteomes" id="UP001185069">
    <property type="component" value="Unassembled WGS sequence"/>
</dbReference>
<protein>
    <submittedName>
        <fullName evidence="4">Murein DD-endopeptidase MepM/ murein hydrolase activator NlpD</fullName>
    </submittedName>
</protein>
<evidence type="ECO:0000256" key="1">
    <source>
        <dbReference type="ARBA" id="ARBA00022729"/>
    </source>
</evidence>
<dbReference type="RefSeq" id="WP_309796265.1">
    <property type="nucleotide sequence ID" value="NZ_BAAAHY010000006.1"/>
</dbReference>
<feature type="domain" description="M23ase beta-sheet core" evidence="3">
    <location>
        <begin position="360"/>
        <end position="459"/>
    </location>
</feature>
<keyword evidence="2" id="KW-0175">Coiled coil</keyword>
<sequence length="463" mass="47790">MERLTMKAKVLDMAPEETRTTHALRKGISVLAAAGLVLGILIPAFSVPSAAYADNLDDQANQLKQQAADVQASLEFVDAGIAKSAADLTLFSGMLPGAQQALADAQGRVGAATAQVQSLAARVDLAQQSRDKIAAQIAADKEQTDASKVAIGRIAAQSYKSGGVAENISMLLGTDLNQIASNLSMADQVLRSKYAALDKLNQQSATNLNSQARLIAVEAEITDLKAKADAALAAEKAAQDEAAAKKAELDKLVVDTTALSNELNAKKPEIQAKLAAVKTEQDNVAAQIAERQRQEIAAAEAAAREAAKNQGNNNWTPPPPGNPSAFGLLSPFAGAPITSGWGWRAVPPGTIDFNGTGSYLHTGIDYGVSCGTPVRAPASGKVSVAGWLNNGGGNTVMLSNGVIQGNALTTVFYHNTSVAVSVGQSVSQGQVIAYTGSTGNSTGCHAHFETWLNGSPVNPAGLL</sequence>
<dbReference type="GO" id="GO:0016787">
    <property type="term" value="F:hydrolase activity"/>
    <property type="evidence" value="ECO:0007669"/>
    <property type="project" value="UniProtKB-KW"/>
</dbReference>
<evidence type="ECO:0000313" key="5">
    <source>
        <dbReference type="Proteomes" id="UP001185069"/>
    </source>
</evidence>
<keyword evidence="1" id="KW-0732">Signal</keyword>
<comment type="caution">
    <text evidence="4">The sequence shown here is derived from an EMBL/GenBank/DDBJ whole genome shotgun (WGS) entry which is preliminary data.</text>
</comment>
<dbReference type="Pfam" id="PF01551">
    <property type="entry name" value="Peptidase_M23"/>
    <property type="match status" value="1"/>
</dbReference>
<gene>
    <name evidence="4" type="ORF">JOE69_000790</name>
</gene>
<dbReference type="EMBL" id="JAVDQF010000001">
    <property type="protein sequence ID" value="MDR6268552.1"/>
    <property type="molecule type" value="Genomic_DNA"/>
</dbReference>
<dbReference type="PANTHER" id="PTHR21666">
    <property type="entry name" value="PEPTIDASE-RELATED"/>
    <property type="match status" value="1"/>
</dbReference>
<dbReference type="InterPro" id="IPR011055">
    <property type="entry name" value="Dup_hybrid_motif"/>
</dbReference>
<evidence type="ECO:0000259" key="3">
    <source>
        <dbReference type="Pfam" id="PF01551"/>
    </source>
</evidence>
<dbReference type="Gene3D" id="6.10.250.3150">
    <property type="match status" value="1"/>
</dbReference>
<proteinExistence type="predicted"/>
<dbReference type="Gene3D" id="2.70.70.10">
    <property type="entry name" value="Glucose Permease (Domain IIA)"/>
    <property type="match status" value="1"/>
</dbReference>